<protein>
    <submittedName>
        <fullName evidence="2">5'-nucleotidase</fullName>
    </submittedName>
</protein>
<gene>
    <name evidence="2" type="ORF">OG442_00050</name>
</gene>
<organism evidence="2 3">
    <name type="scientific">Streptomyces niveus</name>
    <name type="common">Streptomyces spheroides</name>
    <dbReference type="NCBI Taxonomy" id="193462"/>
    <lineage>
        <taxon>Bacteria</taxon>
        <taxon>Bacillati</taxon>
        <taxon>Actinomycetota</taxon>
        <taxon>Actinomycetes</taxon>
        <taxon>Kitasatosporales</taxon>
        <taxon>Streptomycetaceae</taxon>
        <taxon>Streptomyces</taxon>
    </lineage>
</organism>
<dbReference type="PANTHER" id="PTHR31367:SF5">
    <property type="entry name" value="CYTOSOLIC 5'-NUCLEOTIDASE 1A"/>
    <property type="match status" value="1"/>
</dbReference>
<evidence type="ECO:0000313" key="2">
    <source>
        <dbReference type="EMBL" id="WUX50087.1"/>
    </source>
</evidence>
<reference evidence="2" key="1">
    <citation type="submission" date="2022-10" db="EMBL/GenBank/DDBJ databases">
        <title>The complete genomes of actinobacterial strains from the NBC collection.</title>
        <authorList>
            <person name="Joergensen T.S."/>
            <person name="Alvarez Arevalo M."/>
            <person name="Sterndorff E.B."/>
            <person name="Faurdal D."/>
            <person name="Vuksanovic O."/>
            <person name="Mourched A.-S."/>
            <person name="Charusanti P."/>
            <person name="Shaw S."/>
            <person name="Blin K."/>
            <person name="Weber T."/>
        </authorList>
    </citation>
    <scope>NUCLEOTIDE SEQUENCE</scope>
    <source>
        <strain evidence="2">NBC_01432</strain>
    </source>
</reference>
<name>A0ABZ1ZZK3_STRNV</name>
<dbReference type="RefSeq" id="WP_329073627.1">
    <property type="nucleotide sequence ID" value="NZ_CP109495.1"/>
</dbReference>
<proteinExistence type="predicted"/>
<feature type="region of interest" description="Disordered" evidence="1">
    <location>
        <begin position="303"/>
        <end position="322"/>
    </location>
</feature>
<dbReference type="Proteomes" id="UP001432209">
    <property type="component" value="Chromosome"/>
</dbReference>
<evidence type="ECO:0000256" key="1">
    <source>
        <dbReference type="SAM" id="MobiDB-lite"/>
    </source>
</evidence>
<dbReference type="Pfam" id="PF06189">
    <property type="entry name" value="5-nucleotidase"/>
    <property type="match status" value="1"/>
</dbReference>
<accession>A0ABZ1ZZK3</accession>
<sequence>MPYDLAGRLVIGIASSALFDLTESHAVFEEHGEEAYRTYQADHLTDRLHPGVAFPFISRLLSLNDLADPGDPLVEVIVLSRNDPDTGLRVMRSIESHGLAISRAIFMQGRSPYKFMPALNMSLFLSANERDVREAVSAGLPAGHVVGLPCEDDADDADLRIAFDFDGVLATDASEQVFQKDGIEEFRAHEIKNAAVPHDAGPLKDFLSNVNRIQQREEEERRNHSDYRIRLHVSIVTARNAPAHERPVTSLKEWGVTVNDAFFLGGIEKGEIMRVLKPHIFFDDQEIHLKSTSLTTPSVHVPFGKINDQTAPPHVTTSSEDT</sequence>
<keyword evidence="3" id="KW-1185">Reference proteome</keyword>
<feature type="compositionally biased region" description="Polar residues" evidence="1">
    <location>
        <begin position="307"/>
        <end position="322"/>
    </location>
</feature>
<dbReference type="EMBL" id="CP109495">
    <property type="protein sequence ID" value="WUX50087.1"/>
    <property type="molecule type" value="Genomic_DNA"/>
</dbReference>
<evidence type="ECO:0000313" key="3">
    <source>
        <dbReference type="Proteomes" id="UP001432209"/>
    </source>
</evidence>
<dbReference type="PANTHER" id="PTHR31367">
    <property type="entry name" value="CYTOSOLIC 5'-NUCLEOTIDASE 1 FAMILY MEMBER"/>
    <property type="match status" value="1"/>
</dbReference>
<dbReference type="InterPro" id="IPR010394">
    <property type="entry name" value="5-nucleotidase"/>
</dbReference>